<organism evidence="2 3">
    <name type="scientific">Candidatus Galligastranaerophilus intestinavium</name>
    <dbReference type="NCBI Taxonomy" id="2840836"/>
    <lineage>
        <taxon>Bacteria</taxon>
        <taxon>Candidatus Galligastranaerophilus</taxon>
    </lineage>
</organism>
<accession>A0A9D1FI85</accession>
<evidence type="ECO:0000313" key="3">
    <source>
        <dbReference type="Proteomes" id="UP000886865"/>
    </source>
</evidence>
<reference evidence="2" key="2">
    <citation type="journal article" date="2021" name="PeerJ">
        <title>Extensive microbial diversity within the chicken gut microbiome revealed by metagenomics and culture.</title>
        <authorList>
            <person name="Gilroy R."/>
            <person name="Ravi A."/>
            <person name="Getino M."/>
            <person name="Pursley I."/>
            <person name="Horton D.L."/>
            <person name="Alikhan N.F."/>
            <person name="Baker D."/>
            <person name="Gharbi K."/>
            <person name="Hall N."/>
            <person name="Watson M."/>
            <person name="Adriaenssens E.M."/>
            <person name="Foster-Nyarko E."/>
            <person name="Jarju S."/>
            <person name="Secka A."/>
            <person name="Antonio M."/>
            <person name="Oren A."/>
            <person name="Chaudhuri R.R."/>
            <person name="La Ragione R."/>
            <person name="Hildebrand F."/>
            <person name="Pallen M.J."/>
        </authorList>
    </citation>
    <scope>NUCLEOTIDE SEQUENCE</scope>
    <source>
        <strain evidence="2">CHK152-2871</strain>
    </source>
</reference>
<dbReference type="Proteomes" id="UP000886865">
    <property type="component" value="Unassembled WGS sequence"/>
</dbReference>
<gene>
    <name evidence="2" type="ORF">IAA86_02880</name>
</gene>
<reference evidence="2" key="1">
    <citation type="submission" date="2020-10" db="EMBL/GenBank/DDBJ databases">
        <authorList>
            <person name="Gilroy R."/>
        </authorList>
    </citation>
    <scope>NUCLEOTIDE SEQUENCE</scope>
    <source>
        <strain evidence="2">CHK152-2871</strain>
    </source>
</reference>
<name>A0A9D1FI85_9BACT</name>
<proteinExistence type="predicted"/>
<keyword evidence="1" id="KW-0812">Transmembrane</keyword>
<evidence type="ECO:0000313" key="2">
    <source>
        <dbReference type="EMBL" id="HIS73947.1"/>
    </source>
</evidence>
<dbReference type="AlphaFoldDB" id="A0A9D1FI85"/>
<keyword evidence="1" id="KW-1133">Transmembrane helix</keyword>
<protein>
    <submittedName>
        <fullName evidence="2">Uncharacterized protein</fullName>
    </submittedName>
</protein>
<evidence type="ECO:0000256" key="1">
    <source>
        <dbReference type="SAM" id="Phobius"/>
    </source>
</evidence>
<keyword evidence="1" id="KW-0472">Membrane</keyword>
<dbReference type="EMBL" id="DVJQ01000025">
    <property type="protein sequence ID" value="HIS73947.1"/>
    <property type="molecule type" value="Genomic_DNA"/>
</dbReference>
<comment type="caution">
    <text evidence="2">The sequence shown here is derived from an EMBL/GenBank/DDBJ whole genome shotgun (WGS) entry which is preliminary data.</text>
</comment>
<feature type="transmembrane region" description="Helical" evidence="1">
    <location>
        <begin position="63"/>
        <end position="83"/>
    </location>
</feature>
<sequence>MLENTTQINKAVINSKYMVKTDANKAVKNPIDNVNYGRDTVVLSDKQNNSADNNNDKNSKKRFIIAGASLALAGFITLSGILLRGHTQRLNKKTKNIFQNWFEKNNLDKALNFTKAKDKIKLSAEDKRIVQMSNFMNNTANIKDCYLMPFLKKFPILRGFANKTSKLYTDTGIKMTQGAYKHASSVYNNLDTKILNALNEAEADEIKKLIDKRNALINSSFGQESLLPRVKGIQKAMSEVGENGIAVEVRDTFTDLIKRFVTSKGKDRAGFFNFVAEDMVKNQKAAYVENLAKMRDDILKADETIFETLKGKVDEKTFETLSASRQNAQKSLNNALRTEGNDLFDKIRDIEIGSAPNDILGMLGTTGMLGVYLAQAKDKDQRVEAALTTGLPLGLGMLATTFATMKMYTGMKAIAFGAVATFISNNIGKIINKEYQKKNNVQPKEVEIPTIDKTVENIKDKITNAP</sequence>